<evidence type="ECO:0000313" key="1">
    <source>
        <dbReference type="EMBL" id="CAB3252206.1"/>
    </source>
</evidence>
<proteinExistence type="predicted"/>
<comment type="caution">
    <text evidence="1">The sequence shown here is derived from an EMBL/GenBank/DDBJ whole genome shotgun (WGS) entry which is preliminary data.</text>
</comment>
<reference evidence="1 2" key="1">
    <citation type="submission" date="2020-04" db="EMBL/GenBank/DDBJ databases">
        <authorList>
            <person name="Wallbank WR R."/>
            <person name="Pardo Diaz C."/>
            <person name="Kozak K."/>
            <person name="Martin S."/>
            <person name="Jiggins C."/>
            <person name="Moest M."/>
            <person name="Warren A I."/>
            <person name="Byers J.R.P. K."/>
            <person name="Montejo-Kovacevich G."/>
            <person name="Yen C E."/>
        </authorList>
    </citation>
    <scope>NUCLEOTIDE SEQUENCE [LARGE SCALE GENOMIC DNA]</scope>
</reference>
<gene>
    <name evidence="1" type="ORF">APLA_LOCUS13361</name>
</gene>
<name>A0A8S1AYQ2_ARCPL</name>
<organism evidence="1 2">
    <name type="scientific">Arctia plantaginis</name>
    <name type="common">Wood tiger moth</name>
    <name type="synonym">Phalaena plantaginis</name>
    <dbReference type="NCBI Taxonomy" id="874455"/>
    <lineage>
        <taxon>Eukaryota</taxon>
        <taxon>Metazoa</taxon>
        <taxon>Ecdysozoa</taxon>
        <taxon>Arthropoda</taxon>
        <taxon>Hexapoda</taxon>
        <taxon>Insecta</taxon>
        <taxon>Pterygota</taxon>
        <taxon>Neoptera</taxon>
        <taxon>Endopterygota</taxon>
        <taxon>Lepidoptera</taxon>
        <taxon>Glossata</taxon>
        <taxon>Ditrysia</taxon>
        <taxon>Noctuoidea</taxon>
        <taxon>Erebidae</taxon>
        <taxon>Arctiinae</taxon>
        <taxon>Arctia</taxon>
    </lineage>
</organism>
<dbReference type="Proteomes" id="UP000494106">
    <property type="component" value="Unassembled WGS sequence"/>
</dbReference>
<evidence type="ECO:0000313" key="2">
    <source>
        <dbReference type="Proteomes" id="UP000494106"/>
    </source>
</evidence>
<sequence>MIQFRVLAGPVLKHGPRSLACMRVIEIVKLKGATKVKARIKRAQGGWSVAFGRPLALSRRLVSKLWMQARSEHKCWDPKDGELCLVRSKSGETWMEDRSDSDVQIDRRNWV</sequence>
<keyword evidence="2" id="KW-1185">Reference proteome</keyword>
<dbReference type="OrthoDB" id="6964405at2759"/>
<protein>
    <submittedName>
        <fullName evidence="1">Uncharacterized protein</fullName>
    </submittedName>
</protein>
<accession>A0A8S1AYQ2</accession>
<dbReference type="AlphaFoldDB" id="A0A8S1AYQ2"/>
<dbReference type="EMBL" id="CADEBC010000553">
    <property type="protein sequence ID" value="CAB3252206.1"/>
    <property type="molecule type" value="Genomic_DNA"/>
</dbReference>